<evidence type="ECO:0000256" key="2">
    <source>
        <dbReference type="SAM" id="Phobius"/>
    </source>
</evidence>
<evidence type="ECO:0000256" key="1">
    <source>
        <dbReference type="SAM" id="MobiDB-lite"/>
    </source>
</evidence>
<evidence type="ECO:0000313" key="4">
    <source>
        <dbReference type="Proteomes" id="UP000706039"/>
    </source>
</evidence>
<keyword evidence="2" id="KW-0472">Membrane</keyword>
<feature type="region of interest" description="Disordered" evidence="1">
    <location>
        <begin position="82"/>
        <end position="110"/>
    </location>
</feature>
<accession>A0ABS7PIR7</accession>
<proteinExistence type="predicted"/>
<keyword evidence="4" id="KW-1185">Reference proteome</keyword>
<keyword evidence="2" id="KW-1133">Transmembrane helix</keyword>
<sequence length="110" mass="12121">MQFLKTIFWVILAVVAVVFSLGNWIPVTLKLWGDVEVDAKLPVLMIGAFLVGLVPMLVVHRATRWRLRKRLESTERALNEARGINTAPVPETRESIPPASIPTAVPPGVA</sequence>
<evidence type="ECO:0000313" key="3">
    <source>
        <dbReference type="EMBL" id="MBY8821183.1"/>
    </source>
</evidence>
<keyword evidence="2" id="KW-0812">Transmembrane</keyword>
<organism evidence="3 4">
    <name type="scientific">Sphingomonas colocasiae</name>
    <dbReference type="NCBI Taxonomy" id="1848973"/>
    <lineage>
        <taxon>Bacteria</taxon>
        <taxon>Pseudomonadati</taxon>
        <taxon>Pseudomonadota</taxon>
        <taxon>Alphaproteobacteria</taxon>
        <taxon>Sphingomonadales</taxon>
        <taxon>Sphingomonadaceae</taxon>
        <taxon>Sphingomonas</taxon>
    </lineage>
</organism>
<protein>
    <submittedName>
        <fullName evidence="3">LapA family protein</fullName>
    </submittedName>
</protein>
<dbReference type="EMBL" id="JAINVV010000001">
    <property type="protein sequence ID" value="MBY8821183.1"/>
    <property type="molecule type" value="Genomic_DNA"/>
</dbReference>
<name>A0ABS7PIR7_9SPHN</name>
<dbReference type="Proteomes" id="UP000706039">
    <property type="component" value="Unassembled WGS sequence"/>
</dbReference>
<dbReference type="RefSeq" id="WP_222988263.1">
    <property type="nucleotide sequence ID" value="NZ_JAINVV010000001.1"/>
</dbReference>
<feature type="transmembrane region" description="Helical" evidence="2">
    <location>
        <begin position="7"/>
        <end position="27"/>
    </location>
</feature>
<reference evidence="3 4" key="1">
    <citation type="submission" date="2021-08" db="EMBL/GenBank/DDBJ databases">
        <authorList>
            <person name="Tuo L."/>
        </authorList>
    </citation>
    <scope>NUCLEOTIDE SEQUENCE [LARGE SCALE GENOMIC DNA]</scope>
    <source>
        <strain evidence="3 4">JCM 31229</strain>
    </source>
</reference>
<feature type="transmembrane region" description="Helical" evidence="2">
    <location>
        <begin position="39"/>
        <end position="59"/>
    </location>
</feature>
<comment type="caution">
    <text evidence="3">The sequence shown here is derived from an EMBL/GenBank/DDBJ whole genome shotgun (WGS) entry which is preliminary data.</text>
</comment>
<gene>
    <name evidence="3" type="ORF">K7G82_02705</name>
</gene>